<feature type="compositionally biased region" description="Polar residues" evidence="1">
    <location>
        <begin position="8"/>
        <end position="19"/>
    </location>
</feature>
<name>A0A6H5HCJ7_9HEMI</name>
<dbReference type="Proteomes" id="UP000479000">
    <property type="component" value="Unassembled WGS sequence"/>
</dbReference>
<organism evidence="2 3">
    <name type="scientific">Nesidiocoris tenuis</name>
    <dbReference type="NCBI Taxonomy" id="355587"/>
    <lineage>
        <taxon>Eukaryota</taxon>
        <taxon>Metazoa</taxon>
        <taxon>Ecdysozoa</taxon>
        <taxon>Arthropoda</taxon>
        <taxon>Hexapoda</taxon>
        <taxon>Insecta</taxon>
        <taxon>Pterygota</taxon>
        <taxon>Neoptera</taxon>
        <taxon>Paraneoptera</taxon>
        <taxon>Hemiptera</taxon>
        <taxon>Heteroptera</taxon>
        <taxon>Panheteroptera</taxon>
        <taxon>Cimicomorpha</taxon>
        <taxon>Miridae</taxon>
        <taxon>Dicyphina</taxon>
        <taxon>Nesidiocoris</taxon>
    </lineage>
</organism>
<gene>
    <name evidence="2" type="ORF">NTEN_LOCUS19794</name>
</gene>
<keyword evidence="3" id="KW-1185">Reference proteome</keyword>
<feature type="non-terminal residue" evidence="2">
    <location>
        <position position="68"/>
    </location>
</feature>
<evidence type="ECO:0000256" key="1">
    <source>
        <dbReference type="SAM" id="MobiDB-lite"/>
    </source>
</evidence>
<reference evidence="2 3" key="1">
    <citation type="submission" date="2020-02" db="EMBL/GenBank/DDBJ databases">
        <authorList>
            <person name="Ferguson B K."/>
        </authorList>
    </citation>
    <scope>NUCLEOTIDE SEQUENCE [LARGE SCALE GENOMIC DNA]</scope>
</reference>
<feature type="region of interest" description="Disordered" evidence="1">
    <location>
        <begin position="1"/>
        <end position="68"/>
    </location>
</feature>
<protein>
    <submittedName>
        <fullName evidence="2">Uncharacterized protein</fullName>
    </submittedName>
</protein>
<sequence length="68" mass="6756">MKYLLSPTILSGTLISSEETGPLTPPAAINAPPPAISADGGGAMPPPPAPPPSPSPRTPTPPPPTLLR</sequence>
<dbReference type="EMBL" id="CADCXU010029124">
    <property type="protein sequence ID" value="CAB0015454.1"/>
    <property type="molecule type" value="Genomic_DNA"/>
</dbReference>
<feature type="compositionally biased region" description="Pro residues" evidence="1">
    <location>
        <begin position="44"/>
        <end position="68"/>
    </location>
</feature>
<dbReference type="AlphaFoldDB" id="A0A6H5HCJ7"/>
<evidence type="ECO:0000313" key="3">
    <source>
        <dbReference type="Proteomes" id="UP000479000"/>
    </source>
</evidence>
<accession>A0A6H5HCJ7</accession>
<evidence type="ECO:0000313" key="2">
    <source>
        <dbReference type="EMBL" id="CAB0015454.1"/>
    </source>
</evidence>
<proteinExistence type="predicted"/>